<dbReference type="NCBIfam" id="TIGR01786">
    <property type="entry name" value="TonB-hemlactrns"/>
    <property type="match status" value="1"/>
</dbReference>
<keyword evidence="19" id="KW-1185">Reference proteome</keyword>
<evidence type="ECO:0000256" key="15">
    <source>
        <dbReference type="SAM" id="SignalP"/>
    </source>
</evidence>
<dbReference type="GO" id="GO:0015344">
    <property type="term" value="F:siderophore uptake transmembrane transporter activity"/>
    <property type="evidence" value="ECO:0007669"/>
    <property type="project" value="TreeGrafter"/>
</dbReference>
<evidence type="ECO:0000256" key="2">
    <source>
        <dbReference type="ARBA" id="ARBA00008143"/>
    </source>
</evidence>
<dbReference type="Pfam" id="PF00593">
    <property type="entry name" value="TonB_dep_Rec_b-barrel"/>
    <property type="match status" value="1"/>
</dbReference>
<dbReference type="InterPro" id="IPR000531">
    <property type="entry name" value="Beta-barrel_TonB"/>
</dbReference>
<dbReference type="RefSeq" id="WP_124026916.1">
    <property type="nucleotide sequence ID" value="NZ_JBHRSN010000015.1"/>
</dbReference>
<dbReference type="SUPFAM" id="SSF56935">
    <property type="entry name" value="Porins"/>
    <property type="match status" value="1"/>
</dbReference>
<keyword evidence="4 11" id="KW-1134">Transmembrane beta strand</keyword>
<comment type="caution">
    <text evidence="18">The sequence shown here is derived from an EMBL/GenBank/DDBJ whole genome shotgun (WGS) entry which is preliminary data.</text>
</comment>
<accession>A0A3N5YNA3</accession>
<evidence type="ECO:0000256" key="8">
    <source>
        <dbReference type="ARBA" id="ARBA00023136"/>
    </source>
</evidence>
<evidence type="ECO:0000256" key="3">
    <source>
        <dbReference type="ARBA" id="ARBA00022448"/>
    </source>
</evidence>
<dbReference type="PROSITE" id="PS52016">
    <property type="entry name" value="TONB_DEPENDENT_REC_3"/>
    <property type="match status" value="1"/>
</dbReference>
<dbReference type="Proteomes" id="UP000275281">
    <property type="component" value="Unassembled WGS sequence"/>
</dbReference>
<keyword evidence="6 15" id="KW-0732">Signal</keyword>
<dbReference type="GO" id="GO:0015232">
    <property type="term" value="F:heme transmembrane transporter activity"/>
    <property type="evidence" value="ECO:0007669"/>
    <property type="project" value="InterPro"/>
</dbReference>
<evidence type="ECO:0000256" key="11">
    <source>
        <dbReference type="PROSITE-ProRule" id="PRU01360"/>
    </source>
</evidence>
<gene>
    <name evidence="18" type="ORF">DRW07_05560</name>
</gene>
<reference evidence="18 19" key="1">
    <citation type="submission" date="2018-11" db="EMBL/GenBank/DDBJ databases">
        <authorList>
            <person name="Ye M.-Q."/>
            <person name="Du Z.-J."/>
        </authorList>
    </citation>
    <scope>NUCLEOTIDE SEQUENCE [LARGE SCALE GENOMIC DNA]</scope>
    <source>
        <strain evidence="18 19">U0105</strain>
    </source>
</reference>
<dbReference type="NCBIfam" id="TIGR01785">
    <property type="entry name" value="TonB-hemin"/>
    <property type="match status" value="1"/>
</dbReference>
<dbReference type="GO" id="GO:0009279">
    <property type="term" value="C:cell outer membrane"/>
    <property type="evidence" value="ECO:0007669"/>
    <property type="project" value="UniProtKB-SubCell"/>
</dbReference>
<evidence type="ECO:0000313" key="18">
    <source>
        <dbReference type="EMBL" id="RPJ67011.1"/>
    </source>
</evidence>
<organism evidence="18 19">
    <name type="scientific">Alteromonas sediminis</name>
    <dbReference type="NCBI Taxonomy" id="2259342"/>
    <lineage>
        <taxon>Bacteria</taxon>
        <taxon>Pseudomonadati</taxon>
        <taxon>Pseudomonadota</taxon>
        <taxon>Gammaproteobacteria</taxon>
        <taxon>Alteromonadales</taxon>
        <taxon>Alteromonadaceae</taxon>
        <taxon>Alteromonas/Salinimonas group</taxon>
        <taxon>Alteromonas</taxon>
    </lineage>
</organism>
<dbReference type="InterPro" id="IPR011276">
    <property type="entry name" value="TonB_haem/Hb_rcpt"/>
</dbReference>
<dbReference type="CDD" id="cd01347">
    <property type="entry name" value="ligand_gated_channel"/>
    <property type="match status" value="1"/>
</dbReference>
<dbReference type="InterPro" id="IPR036942">
    <property type="entry name" value="Beta-barrel_TonB_sf"/>
</dbReference>
<keyword evidence="8 11" id="KW-0472">Membrane</keyword>
<dbReference type="PROSITE" id="PS01156">
    <property type="entry name" value="TONB_DEPENDENT_REC_2"/>
    <property type="match status" value="1"/>
</dbReference>
<evidence type="ECO:0000256" key="5">
    <source>
        <dbReference type="ARBA" id="ARBA00022692"/>
    </source>
</evidence>
<feature type="chain" id="PRO_5017969291" evidence="15">
    <location>
        <begin position="27"/>
        <end position="749"/>
    </location>
</feature>
<dbReference type="EMBL" id="RPOK01000002">
    <property type="protein sequence ID" value="RPJ67011.1"/>
    <property type="molecule type" value="Genomic_DNA"/>
</dbReference>
<dbReference type="Gene3D" id="2.170.130.10">
    <property type="entry name" value="TonB-dependent receptor, plug domain"/>
    <property type="match status" value="1"/>
</dbReference>
<comment type="subcellular location">
    <subcellularLocation>
        <location evidence="1 11">Cell outer membrane</location>
        <topology evidence="1 11">Multi-pass membrane protein</topology>
    </subcellularLocation>
</comment>
<keyword evidence="3 11" id="KW-0813">Transport</keyword>
<keyword evidence="10 11" id="KW-0998">Cell outer membrane</keyword>
<feature type="signal peptide" evidence="15">
    <location>
        <begin position="1"/>
        <end position="26"/>
    </location>
</feature>
<dbReference type="Gene3D" id="2.40.170.20">
    <property type="entry name" value="TonB-dependent receptor, beta-barrel domain"/>
    <property type="match status" value="1"/>
</dbReference>
<evidence type="ECO:0000256" key="12">
    <source>
        <dbReference type="PROSITE-ProRule" id="PRU10143"/>
    </source>
</evidence>
<comment type="similarity">
    <text evidence="2">Belongs to the TonB-dependent receptor family. Hemoglobin/haptoglobin binding protein subfamily.</text>
</comment>
<keyword evidence="5 11" id="KW-0812">Transmembrane</keyword>
<name>A0A3N5YNA3_9ALTE</name>
<keyword evidence="9 18" id="KW-0675">Receptor</keyword>
<dbReference type="PROSITE" id="PS00430">
    <property type="entry name" value="TONB_DEPENDENT_REC_1"/>
    <property type="match status" value="1"/>
</dbReference>
<dbReference type="GO" id="GO:0044718">
    <property type="term" value="P:siderophore transmembrane transport"/>
    <property type="evidence" value="ECO:0007669"/>
    <property type="project" value="TreeGrafter"/>
</dbReference>
<dbReference type="InterPro" id="IPR012910">
    <property type="entry name" value="Plug_dom"/>
</dbReference>
<dbReference type="InterPro" id="IPR037066">
    <property type="entry name" value="Plug_dom_sf"/>
</dbReference>
<proteinExistence type="inferred from homology"/>
<feature type="region of interest" description="Disordered" evidence="14">
    <location>
        <begin position="219"/>
        <end position="243"/>
    </location>
</feature>
<feature type="short sequence motif" description="TonB box" evidence="12">
    <location>
        <begin position="39"/>
        <end position="45"/>
    </location>
</feature>
<evidence type="ECO:0000256" key="14">
    <source>
        <dbReference type="SAM" id="MobiDB-lite"/>
    </source>
</evidence>
<evidence type="ECO:0000256" key="6">
    <source>
        <dbReference type="ARBA" id="ARBA00022729"/>
    </source>
</evidence>
<dbReference type="InterPro" id="IPR010916">
    <property type="entry name" value="TonB_box_CS"/>
</dbReference>
<dbReference type="InterPro" id="IPR010917">
    <property type="entry name" value="TonB_rcpt_CS"/>
</dbReference>
<evidence type="ECO:0000256" key="1">
    <source>
        <dbReference type="ARBA" id="ARBA00004571"/>
    </source>
</evidence>
<feature type="short sequence motif" description="TonB C-terminal box" evidence="13">
    <location>
        <begin position="732"/>
        <end position="749"/>
    </location>
</feature>
<keyword evidence="7 12" id="KW-0798">TonB box</keyword>
<dbReference type="InterPro" id="IPR039426">
    <property type="entry name" value="TonB-dep_rcpt-like"/>
</dbReference>
<evidence type="ECO:0000256" key="9">
    <source>
        <dbReference type="ARBA" id="ARBA00023170"/>
    </source>
</evidence>
<sequence>MQRLFPNTLLTLAIAMALTSPQSAQSAENLDNDESTFETITVHATRSSRQINEIAATVSTYNEKQIDQLAARNIRDLVRYEPGVSVEGNGRYGLAGFNIRGINGDRVLILLDGVPMADEFSFGPFLSARRDFIDIDTIKQVEIIRGPASTLYGSDAIGGVVAFTSKDPSDYLQDGKTVAAKLKLGYDSAANEKLLNGQFAGVAGDWQWVIGATQRNSQETHSYFTSDNSTGTNRQSSDPQDNDSRALQAKLIYQPSDHHRLTIQADSLKGNSETQVLSSVDTRVRGVLIKESEGDDERERQRLQLSYQYIGEHVLLDKASLRMFVQATDNTQITKEVRFGLATRQSDSPEDLYRQRSSEFSQDNKGLIMQADKQFSGWGQHYLIYGMEWQQTDSEAVRNGSTKTREGALLPEFSVFPARDFPVSEVVEKSLFIQDEIRFMEGKLSVSPGVRYDTFSVTPFSDPLFENANPGVDIAQYDDSKLSAKLGTVYKLVNNVSVWLQFAQGFRIPPFDDVNIGFTNFAGGYTSLPNPNLEPESVDSWEVGIRANTDSTDWSVSAYLNDYDNFIESRTMVGFDPATQLIQFQATNRENVEIRGIDGQISYYPGAHFDALDGWRVQASASWLDSEDKQTGQQIESILPAQLVFGIGYGSEEEPWSVEVVATAVERDDSQFNSDPASPELFETPGYMTLDMLARIDLTKHAVLNLGLFNITDRQYWQASEVRGRTVEENLARFSSPGRSVSANIVYHF</sequence>
<evidence type="ECO:0000259" key="17">
    <source>
        <dbReference type="Pfam" id="PF07715"/>
    </source>
</evidence>
<evidence type="ECO:0000259" key="16">
    <source>
        <dbReference type="Pfam" id="PF00593"/>
    </source>
</evidence>
<protein>
    <submittedName>
        <fullName evidence="18">TonB-dependent hemoglobin/transferrin/lactoferrin family receptor</fullName>
    </submittedName>
</protein>
<evidence type="ECO:0000256" key="13">
    <source>
        <dbReference type="PROSITE-ProRule" id="PRU10144"/>
    </source>
</evidence>
<evidence type="ECO:0000256" key="4">
    <source>
        <dbReference type="ARBA" id="ARBA00022452"/>
    </source>
</evidence>
<dbReference type="PANTHER" id="PTHR30069:SF29">
    <property type="entry name" value="HEMOGLOBIN AND HEMOGLOBIN-HAPTOGLOBIN-BINDING PROTEIN 1-RELATED"/>
    <property type="match status" value="1"/>
</dbReference>
<evidence type="ECO:0000256" key="7">
    <source>
        <dbReference type="ARBA" id="ARBA00023077"/>
    </source>
</evidence>
<dbReference type="AlphaFoldDB" id="A0A3N5YNA3"/>
<dbReference type="OrthoDB" id="9764669at2"/>
<feature type="domain" description="TonB-dependent receptor plug" evidence="17">
    <location>
        <begin position="52"/>
        <end position="160"/>
    </location>
</feature>
<dbReference type="PANTHER" id="PTHR30069">
    <property type="entry name" value="TONB-DEPENDENT OUTER MEMBRANE RECEPTOR"/>
    <property type="match status" value="1"/>
</dbReference>
<evidence type="ECO:0000256" key="10">
    <source>
        <dbReference type="ARBA" id="ARBA00023237"/>
    </source>
</evidence>
<feature type="domain" description="TonB-dependent receptor-like beta-barrel" evidence="16">
    <location>
        <begin position="282"/>
        <end position="711"/>
    </location>
</feature>
<dbReference type="InterPro" id="IPR010949">
    <property type="entry name" value="TonB_Hb/transfer/lactofer_rcpt"/>
</dbReference>
<feature type="compositionally biased region" description="Polar residues" evidence="14">
    <location>
        <begin position="219"/>
        <end position="239"/>
    </location>
</feature>
<dbReference type="Pfam" id="PF07715">
    <property type="entry name" value="Plug"/>
    <property type="match status" value="1"/>
</dbReference>
<evidence type="ECO:0000313" key="19">
    <source>
        <dbReference type="Proteomes" id="UP000275281"/>
    </source>
</evidence>